<dbReference type="AlphaFoldDB" id="A0A061ATD1"/>
<feature type="compositionally biased region" description="Low complexity" evidence="1">
    <location>
        <begin position="20"/>
        <end position="34"/>
    </location>
</feature>
<proteinExistence type="predicted"/>
<protein>
    <submittedName>
        <fullName evidence="2">CYFA0S05e05688g1_1</fullName>
    </submittedName>
</protein>
<accession>A0A061ATD1</accession>
<dbReference type="VEuPathDB" id="FungiDB:BON22_2023"/>
<reference evidence="2" key="1">
    <citation type="journal article" date="2014" name="Genome Announc.">
        <title>Genome sequence of the yeast Cyberlindnera fabianii (Hansenula fabianii).</title>
        <authorList>
            <person name="Freel K.C."/>
            <person name="Sarilar V."/>
            <person name="Neuveglise C."/>
            <person name="Devillers H."/>
            <person name="Friedrich A."/>
            <person name="Schacherer J."/>
        </authorList>
    </citation>
    <scope>NUCLEOTIDE SEQUENCE</scope>
    <source>
        <strain evidence="2">YJS4271</strain>
    </source>
</reference>
<evidence type="ECO:0000313" key="2">
    <source>
        <dbReference type="EMBL" id="CDR40899.1"/>
    </source>
</evidence>
<feature type="compositionally biased region" description="Polar residues" evidence="1">
    <location>
        <begin position="127"/>
        <end position="152"/>
    </location>
</feature>
<evidence type="ECO:0000256" key="1">
    <source>
        <dbReference type="SAM" id="MobiDB-lite"/>
    </source>
</evidence>
<dbReference type="EMBL" id="LK052890">
    <property type="protein sequence ID" value="CDR40899.1"/>
    <property type="molecule type" value="Genomic_DNA"/>
</dbReference>
<name>A0A061ATD1_CYBFA</name>
<feature type="region of interest" description="Disordered" evidence="1">
    <location>
        <begin position="120"/>
        <end position="162"/>
    </location>
</feature>
<organism evidence="2">
    <name type="scientific">Cyberlindnera fabianii</name>
    <name type="common">Yeast</name>
    <name type="synonym">Hansenula fabianii</name>
    <dbReference type="NCBI Taxonomy" id="36022"/>
    <lineage>
        <taxon>Eukaryota</taxon>
        <taxon>Fungi</taxon>
        <taxon>Dikarya</taxon>
        <taxon>Ascomycota</taxon>
        <taxon>Saccharomycotina</taxon>
        <taxon>Saccharomycetes</taxon>
        <taxon>Phaffomycetales</taxon>
        <taxon>Phaffomycetaceae</taxon>
        <taxon>Cyberlindnera</taxon>
    </lineage>
</organism>
<gene>
    <name evidence="2" type="ORF">CYFA0S_05e05688g</name>
</gene>
<dbReference type="OrthoDB" id="10550576at2759"/>
<sequence length="282" mass="31026">MGPLKDSANTLRHVPVLEFSSRSPPKLLSSPTRRSPAKDDPMNKPPGRVSPFKGTKANMTADQIFATTPRRVMNSKAQSVDRSHAFPPPVPNFVAPTVASSSKAGAITFDSLMPMASSKLKHATPSRMITSNKKRAGSQSDQPISRVANRSSSLEKDPASNNLMDSFTQRSILKRKLTPPAEENDTSMNESEMDLTTSLNTMKNAESAKNVMKFLKAEATQPRKKRAVTFERNGATNLVETTDSNTISDESDMKMVLRQILKNQEKILERLAIVEARLDKVT</sequence>
<feature type="region of interest" description="Disordered" evidence="1">
    <location>
        <begin position="1"/>
        <end position="84"/>
    </location>
</feature>